<comment type="catalytic activity">
    <reaction evidence="1">
        <text>citrate + acetyl-CoA = (3S)-citryl-CoA + acetate</text>
        <dbReference type="Rhea" id="RHEA:19405"/>
        <dbReference type="ChEBI" id="CHEBI:16947"/>
        <dbReference type="ChEBI" id="CHEBI:30089"/>
        <dbReference type="ChEBI" id="CHEBI:57288"/>
        <dbReference type="ChEBI" id="CHEBI:57321"/>
        <dbReference type="EC" id="2.8.3.10"/>
    </reaction>
</comment>
<accession>A0A2S8NUX2</accession>
<dbReference type="Pfam" id="PF04223">
    <property type="entry name" value="CitF"/>
    <property type="match status" value="1"/>
</dbReference>
<dbReference type="GO" id="GO:0009346">
    <property type="term" value="C:ATP-independent citrate lyase complex"/>
    <property type="evidence" value="ECO:0007669"/>
    <property type="project" value="UniProtKB-UniRule"/>
</dbReference>
<sequence length="519" mass="56841">MSKYIKEEILNKIKKYRNYSSYDTEQINTSKKVVSQLQNLPNEGKRKSKVLSSLEEAIFKTGLKDGMTISFHHHFRHGDQTVEQVLKIIDKLKIKNLTVSASSFTNAHNCLIDYIKKGVVTGLEGSGLRGKLGDAISEGILAKPIIVRSHGGRARAIETGETYINVAFLAVASSDEMGNANGYLGFSCVGSLGYALVDAQYAEKVVIITDNIVDYPNSPISIPQTKVDYVVKVDKIGDALKIASGEIRNFFQPKEIKIAQNIMKVIKNTPNFKNGFSFQTGTGGASQASLLMLKEQMLKQNIKASFFLGGIIGIQTELLKDGLVHKLLDVQSFDLAAIESIKQNANHLEISASFYANAHTKGCATNKLDYGVLSALEVDVNFNSNVLTGANGYLRGAIGGHPDVAYGSEITIVAVPLFRGRIPSITDKVQTIITPGINIDVVVTEIGIAVNPRCPDLIKILAEANVPLTTMEELRDLAYKIIGKPQNIEYNYDKIIGLVEYRDGSLIDVIYQPKAYELY</sequence>
<protein>
    <recommendedName>
        <fullName evidence="1">Citrate lyase alpha chain</fullName>
        <shortName evidence="1">Citrase alpha chain</shortName>
        <ecNumber evidence="1">2.8.3.10</ecNumber>
        <ecNumber evidence="1">4.1.3.6</ecNumber>
    </recommendedName>
    <alternativeName>
        <fullName evidence="1">Citrate (pro-3S)-lyase alpha chain</fullName>
    </alternativeName>
    <alternativeName>
        <fullName evidence="1">Citrate CoA-transferase subunit</fullName>
    </alternativeName>
</protein>
<dbReference type="SUPFAM" id="SSF100950">
    <property type="entry name" value="NagB/RpiA/CoA transferase-like"/>
    <property type="match status" value="2"/>
</dbReference>
<dbReference type="NCBIfam" id="TIGR01584">
    <property type="entry name" value="citF"/>
    <property type="match status" value="1"/>
</dbReference>
<reference evidence="2 3" key="1">
    <citation type="submission" date="2018-02" db="EMBL/GenBank/DDBJ databases">
        <title>Metagenomics reveals mixed infection of spiroplasma and phytoplasma in chicory.</title>
        <authorList>
            <person name="Polano C."/>
            <person name="Moruzzi S."/>
            <person name="Ermacora P."/>
            <person name="Ferrini F."/>
            <person name="Martini M."/>
            <person name="Firrao G."/>
        </authorList>
    </citation>
    <scope>NUCLEOTIDE SEQUENCE [LARGE SCALE GENOMIC DNA]</scope>
    <source>
        <strain evidence="2 3">ChiP</strain>
    </source>
</reference>
<comment type="subcellular location">
    <subcellularLocation>
        <location evidence="1">Cytoplasm</location>
    </subcellularLocation>
</comment>
<dbReference type="EC" id="2.8.3.10" evidence="1"/>
<organism evidence="2 3">
    <name type="scientific">Candidatus Phytoplasma phoenicium</name>
    <dbReference type="NCBI Taxonomy" id="198422"/>
    <lineage>
        <taxon>Bacteria</taxon>
        <taxon>Bacillati</taxon>
        <taxon>Mycoplasmatota</taxon>
        <taxon>Mollicutes</taxon>
        <taxon>Acholeplasmatales</taxon>
        <taxon>Acholeplasmataceae</taxon>
        <taxon>Candidatus Phytoplasma</taxon>
        <taxon>16SrIX (Pigeon pea witches'-broom group)</taxon>
    </lineage>
</organism>
<dbReference type="AlphaFoldDB" id="A0A2S8NUX2"/>
<keyword evidence="1" id="KW-0808">Transferase</keyword>
<dbReference type="EMBL" id="PUUG01000032">
    <property type="protein sequence ID" value="PQP79748.1"/>
    <property type="molecule type" value="Genomic_DNA"/>
</dbReference>
<dbReference type="EC" id="4.1.3.6" evidence="1"/>
<dbReference type="GO" id="GO:0008814">
    <property type="term" value="F:citrate CoA-transferase activity"/>
    <property type="evidence" value="ECO:0007669"/>
    <property type="project" value="UniProtKB-UniRule"/>
</dbReference>
<dbReference type="Gene3D" id="3.40.1080.10">
    <property type="entry name" value="Glutaconate Coenzyme A-transferase"/>
    <property type="match status" value="2"/>
</dbReference>
<keyword evidence="3" id="KW-1185">Reference proteome</keyword>
<name>A0A2S8NUX2_9MOLU</name>
<dbReference type="Proteomes" id="UP000238672">
    <property type="component" value="Unassembled WGS sequence"/>
</dbReference>
<dbReference type="InterPro" id="IPR006472">
    <property type="entry name" value="Citrate_lyase_asu"/>
</dbReference>
<comment type="caution">
    <text evidence="2">The sequence shown here is derived from an EMBL/GenBank/DDBJ whole genome shotgun (WGS) entry which is preliminary data.</text>
</comment>
<dbReference type="PIRSF" id="PIRSF009451">
    <property type="entry name" value="Citrt_lyas_alpha"/>
    <property type="match status" value="1"/>
</dbReference>
<dbReference type="PANTHER" id="PTHR40596">
    <property type="entry name" value="CITRATE LYASE ALPHA CHAIN"/>
    <property type="match status" value="1"/>
</dbReference>
<proteinExistence type="predicted"/>
<evidence type="ECO:0000313" key="2">
    <source>
        <dbReference type="EMBL" id="PQP79748.1"/>
    </source>
</evidence>
<dbReference type="PANTHER" id="PTHR40596:SF1">
    <property type="entry name" value="CITRATE LYASE ALPHA CHAIN"/>
    <property type="match status" value="1"/>
</dbReference>
<keyword evidence="1" id="KW-0963">Cytoplasm</keyword>
<dbReference type="GO" id="GO:0005737">
    <property type="term" value="C:cytoplasm"/>
    <property type="evidence" value="ECO:0007669"/>
    <property type="project" value="UniProtKB-SubCell"/>
</dbReference>
<comment type="catalytic activity">
    <reaction evidence="1">
        <text>citrate = oxaloacetate + acetate</text>
        <dbReference type="Rhea" id="RHEA:10760"/>
        <dbReference type="ChEBI" id="CHEBI:16452"/>
        <dbReference type="ChEBI" id="CHEBI:16947"/>
        <dbReference type="ChEBI" id="CHEBI:30089"/>
        <dbReference type="EC" id="4.1.3.6"/>
    </reaction>
</comment>
<dbReference type="GO" id="GO:0006084">
    <property type="term" value="P:acetyl-CoA metabolic process"/>
    <property type="evidence" value="ECO:0007669"/>
    <property type="project" value="UniProtKB-UniRule"/>
</dbReference>
<evidence type="ECO:0000313" key="3">
    <source>
        <dbReference type="Proteomes" id="UP000238672"/>
    </source>
</evidence>
<gene>
    <name evidence="2" type="primary">citF</name>
    <name evidence="2" type="ORF">C6B37_01320</name>
</gene>
<dbReference type="InterPro" id="IPR037171">
    <property type="entry name" value="NagB/RpiA_transferase-like"/>
</dbReference>
<evidence type="ECO:0000256" key="1">
    <source>
        <dbReference type="PIRNR" id="PIRNR009451"/>
    </source>
</evidence>
<dbReference type="GO" id="GO:0008815">
    <property type="term" value="F:citrate (pro-3S)-lyase activity"/>
    <property type="evidence" value="ECO:0007669"/>
    <property type="project" value="UniProtKB-UniRule"/>
</dbReference>
<keyword evidence="1 2" id="KW-0456">Lyase</keyword>